<dbReference type="PROSITE" id="PS50977">
    <property type="entry name" value="HTH_TETR_2"/>
    <property type="match status" value="1"/>
</dbReference>
<dbReference type="SUPFAM" id="SSF48498">
    <property type="entry name" value="Tetracyclin repressor-like, C-terminal domain"/>
    <property type="match status" value="1"/>
</dbReference>
<keyword evidence="7" id="KW-1185">Reference proteome</keyword>
<dbReference type="InterPro" id="IPR001647">
    <property type="entry name" value="HTH_TetR"/>
</dbReference>
<dbReference type="EMBL" id="UGRY01000002">
    <property type="protein sequence ID" value="SUA78343.1"/>
    <property type="molecule type" value="Genomic_DNA"/>
</dbReference>
<accession>A0A378YNM3</accession>
<feature type="domain" description="HTH tetR-type" evidence="5">
    <location>
        <begin position="3"/>
        <end position="63"/>
    </location>
</feature>
<evidence type="ECO:0000256" key="4">
    <source>
        <dbReference type="PROSITE-ProRule" id="PRU00335"/>
    </source>
</evidence>
<dbReference type="Pfam" id="PF00440">
    <property type="entry name" value="TetR_N"/>
    <property type="match status" value="1"/>
</dbReference>
<dbReference type="Gene3D" id="1.10.357.10">
    <property type="entry name" value="Tetracycline Repressor, domain 2"/>
    <property type="match status" value="1"/>
</dbReference>
<evidence type="ECO:0000313" key="7">
    <source>
        <dbReference type="Proteomes" id="UP000255467"/>
    </source>
</evidence>
<reference evidence="6 7" key="1">
    <citation type="submission" date="2018-06" db="EMBL/GenBank/DDBJ databases">
        <authorList>
            <consortium name="Pathogen Informatics"/>
            <person name="Doyle S."/>
        </authorList>
    </citation>
    <scope>NUCLEOTIDE SEQUENCE [LARGE SCALE GENOMIC DNA]</scope>
    <source>
        <strain evidence="6 7">NCTC1934</strain>
    </source>
</reference>
<dbReference type="Pfam" id="PF21993">
    <property type="entry name" value="TetR_C_13_2"/>
    <property type="match status" value="1"/>
</dbReference>
<keyword evidence="2 4" id="KW-0238">DNA-binding</keyword>
<dbReference type="InterPro" id="IPR054156">
    <property type="entry name" value="YxaF_TetR_C"/>
</dbReference>
<evidence type="ECO:0000256" key="1">
    <source>
        <dbReference type="ARBA" id="ARBA00023015"/>
    </source>
</evidence>
<feature type="DNA-binding region" description="H-T-H motif" evidence="4">
    <location>
        <begin position="26"/>
        <end position="45"/>
    </location>
</feature>
<dbReference type="PANTHER" id="PTHR47506:SF3">
    <property type="entry name" value="HTH-TYPE TRANSCRIPTIONAL REGULATOR LMRA"/>
    <property type="match status" value="1"/>
</dbReference>
<dbReference type="OrthoDB" id="4567939at2"/>
<keyword evidence="1" id="KW-0805">Transcription regulation</keyword>
<dbReference type="SUPFAM" id="SSF46689">
    <property type="entry name" value="Homeodomain-like"/>
    <property type="match status" value="1"/>
</dbReference>
<protein>
    <submittedName>
        <fullName evidence="6">Uncharacterized HTH-type transcriptional regulator yxaF</fullName>
    </submittedName>
</protein>
<dbReference type="InterPro" id="IPR036271">
    <property type="entry name" value="Tet_transcr_reg_TetR-rel_C_sf"/>
</dbReference>
<evidence type="ECO:0000256" key="3">
    <source>
        <dbReference type="ARBA" id="ARBA00023163"/>
    </source>
</evidence>
<dbReference type="InterPro" id="IPR009057">
    <property type="entry name" value="Homeodomain-like_sf"/>
</dbReference>
<evidence type="ECO:0000256" key="2">
    <source>
        <dbReference type="ARBA" id="ARBA00023125"/>
    </source>
</evidence>
<gene>
    <name evidence="6" type="primary">yxaF_1</name>
    <name evidence="6" type="ORF">NCTC1934_03415</name>
</gene>
<sequence length="215" mass="22534">MSTGTRTRLVTAVAELMRVHGYSAVTVKQITTASGAPMGSLYHHFPGGKPQIAAEALRTSGAAYIQLLPLLMDPHDDLRAAVPAAFAAAADTIEQSGWMNMCPVGTVAGEIADSEPDLRAVAAEVITDWIDRGTSYFVRRGLAPTDARETILAILSALEGAFILSRTLRSSEPLHAAGAAMAARLENLLKASKAAAAPQRANRDLDVTQAAADQG</sequence>
<keyword evidence="3" id="KW-0804">Transcription</keyword>
<evidence type="ECO:0000259" key="5">
    <source>
        <dbReference type="PROSITE" id="PS50977"/>
    </source>
</evidence>
<name>A0A378YNM3_9NOCA</name>
<evidence type="ECO:0000313" key="6">
    <source>
        <dbReference type="EMBL" id="SUA78343.1"/>
    </source>
</evidence>
<dbReference type="Proteomes" id="UP000255467">
    <property type="component" value="Unassembled WGS sequence"/>
</dbReference>
<dbReference type="GO" id="GO:0003677">
    <property type="term" value="F:DNA binding"/>
    <property type="evidence" value="ECO:0007669"/>
    <property type="project" value="UniProtKB-UniRule"/>
</dbReference>
<dbReference type="AlphaFoldDB" id="A0A378YNM3"/>
<proteinExistence type="predicted"/>
<dbReference type="PANTHER" id="PTHR47506">
    <property type="entry name" value="TRANSCRIPTIONAL REGULATORY PROTEIN"/>
    <property type="match status" value="1"/>
</dbReference>
<dbReference type="STRING" id="1406858.GCA_000710895_05239"/>
<organism evidence="6 7">
    <name type="scientific">Nocardia otitidiscaviarum</name>
    <dbReference type="NCBI Taxonomy" id="1823"/>
    <lineage>
        <taxon>Bacteria</taxon>
        <taxon>Bacillati</taxon>
        <taxon>Actinomycetota</taxon>
        <taxon>Actinomycetes</taxon>
        <taxon>Mycobacteriales</taxon>
        <taxon>Nocardiaceae</taxon>
        <taxon>Nocardia</taxon>
    </lineage>
</organism>